<dbReference type="PANTHER" id="PTHR12791">
    <property type="entry name" value="GOLGI SNARE BET1-RELATED"/>
    <property type="match status" value="1"/>
</dbReference>
<dbReference type="SMART" id="SM00397">
    <property type="entry name" value="t_SNARE"/>
    <property type="match status" value="1"/>
</dbReference>
<dbReference type="OrthoDB" id="244190at2759"/>
<accession>A0A164ZQ56</accession>
<keyword evidence="5" id="KW-0653">Protein transport</keyword>
<evidence type="ECO:0000256" key="11">
    <source>
        <dbReference type="SAM" id="Phobius"/>
    </source>
</evidence>
<organism evidence="13 14">
    <name type="scientific">Xylona heveae (strain CBS 132557 / TC161)</name>
    <dbReference type="NCBI Taxonomy" id="1328760"/>
    <lineage>
        <taxon>Eukaryota</taxon>
        <taxon>Fungi</taxon>
        <taxon>Dikarya</taxon>
        <taxon>Ascomycota</taxon>
        <taxon>Pezizomycotina</taxon>
        <taxon>Xylonomycetes</taxon>
        <taxon>Xylonales</taxon>
        <taxon>Xylonaceae</taxon>
        <taxon>Xylona</taxon>
    </lineage>
</organism>
<dbReference type="Pfam" id="PF05739">
    <property type="entry name" value="SNARE"/>
    <property type="match status" value="1"/>
</dbReference>
<dbReference type="InParanoid" id="A0A164ZQ56"/>
<dbReference type="AlphaFoldDB" id="A0A164ZQ56"/>
<keyword evidence="14" id="KW-1185">Reference proteome</keyword>
<dbReference type="GeneID" id="28898582"/>
<keyword evidence="3" id="KW-0813">Transport</keyword>
<evidence type="ECO:0000259" key="12">
    <source>
        <dbReference type="PROSITE" id="PS50192"/>
    </source>
</evidence>
<dbReference type="SUPFAM" id="SSF58038">
    <property type="entry name" value="SNARE fusion complex"/>
    <property type="match status" value="1"/>
</dbReference>
<dbReference type="GO" id="GO:0015031">
    <property type="term" value="P:protein transport"/>
    <property type="evidence" value="ECO:0007669"/>
    <property type="project" value="UniProtKB-KW"/>
</dbReference>
<evidence type="ECO:0000256" key="3">
    <source>
        <dbReference type="ARBA" id="ARBA00022448"/>
    </source>
</evidence>
<dbReference type="CDD" id="cd15859">
    <property type="entry name" value="SNARE_SYN8"/>
    <property type="match status" value="1"/>
</dbReference>
<dbReference type="GO" id="GO:0016020">
    <property type="term" value="C:membrane"/>
    <property type="evidence" value="ECO:0007669"/>
    <property type="project" value="UniProtKB-SubCell"/>
</dbReference>
<dbReference type="Gene3D" id="1.20.5.110">
    <property type="match status" value="1"/>
</dbReference>
<evidence type="ECO:0000256" key="6">
    <source>
        <dbReference type="ARBA" id="ARBA00022989"/>
    </source>
</evidence>
<keyword evidence="6 11" id="KW-1133">Transmembrane helix</keyword>
<dbReference type="InterPro" id="IPR000727">
    <property type="entry name" value="T_SNARE_dom"/>
</dbReference>
<dbReference type="Proteomes" id="UP000076632">
    <property type="component" value="Unassembled WGS sequence"/>
</dbReference>
<dbReference type="GO" id="GO:0061025">
    <property type="term" value="P:membrane fusion"/>
    <property type="evidence" value="ECO:0007669"/>
    <property type="project" value="UniProtKB-ARBA"/>
</dbReference>
<evidence type="ECO:0000256" key="7">
    <source>
        <dbReference type="ARBA" id="ARBA00023054"/>
    </source>
</evidence>
<feature type="domain" description="T-SNARE coiled-coil homology" evidence="12">
    <location>
        <begin position="197"/>
        <end position="259"/>
    </location>
</feature>
<evidence type="ECO:0000256" key="2">
    <source>
        <dbReference type="ARBA" id="ARBA00004308"/>
    </source>
</evidence>
<keyword evidence="4 11" id="KW-0812">Transmembrane</keyword>
<name>A0A164ZQ56_XYLHT</name>
<dbReference type="GO" id="GO:0005768">
    <property type="term" value="C:endosome"/>
    <property type="evidence" value="ECO:0007669"/>
    <property type="project" value="UniProtKB-ARBA"/>
</dbReference>
<evidence type="ECO:0000256" key="4">
    <source>
        <dbReference type="ARBA" id="ARBA00022692"/>
    </source>
</evidence>
<evidence type="ECO:0000256" key="5">
    <source>
        <dbReference type="ARBA" id="ARBA00022927"/>
    </source>
</evidence>
<evidence type="ECO:0000256" key="8">
    <source>
        <dbReference type="ARBA" id="ARBA00023136"/>
    </source>
</evidence>
<feature type="coiled-coil region" evidence="9">
    <location>
        <begin position="228"/>
        <end position="255"/>
    </location>
</feature>
<dbReference type="PROSITE" id="PS50192">
    <property type="entry name" value="T_SNARE"/>
    <property type="match status" value="1"/>
</dbReference>
<keyword evidence="8 11" id="KW-0472">Membrane</keyword>
<gene>
    <name evidence="13" type="ORF">L228DRAFT_250957</name>
</gene>
<feature type="region of interest" description="Disordered" evidence="10">
    <location>
        <begin position="111"/>
        <end position="163"/>
    </location>
</feature>
<sequence>MANPSQLFLLADHIKLSLLERQRAISLNLEPNTQDGQISRSLDSFREGLEAVEAKRIELVDHDDPTAESWQDQETRLREQYEDLMSQFHGVAPARKSSISEPNDPALAEDFSHAKQRPKRPAGARVPSSSFKRSTSGSGGNLAKSVRFTDSPAAGGDDDDDAADEANRAALFPYRDDPDAPPDQSHLDNQQIHAYHTRVLRDQDDQLDRLGESIGRQRELSIQIGDELDSHVALLDEVEDQVDRHQGRLDTAKNRLGYVARKAKDHVQMTIILILIIILILLIIILK</sequence>
<dbReference type="FunFam" id="1.20.5.110:FF:000060">
    <property type="entry name" value="SNARE complex subunit (Syn8)"/>
    <property type="match status" value="1"/>
</dbReference>
<protein>
    <recommendedName>
        <fullName evidence="12">t-SNARE coiled-coil homology domain-containing protein</fullName>
    </recommendedName>
</protein>
<dbReference type="GO" id="GO:0006896">
    <property type="term" value="P:Golgi to vacuole transport"/>
    <property type="evidence" value="ECO:0007669"/>
    <property type="project" value="UniProtKB-ARBA"/>
</dbReference>
<evidence type="ECO:0000256" key="9">
    <source>
        <dbReference type="SAM" id="Coils"/>
    </source>
</evidence>
<proteinExistence type="predicted"/>
<dbReference type="RefSeq" id="XP_018184921.1">
    <property type="nucleotide sequence ID" value="XM_018333445.1"/>
</dbReference>
<dbReference type="EMBL" id="KV407466">
    <property type="protein sequence ID" value="KZF19366.1"/>
    <property type="molecule type" value="Genomic_DNA"/>
</dbReference>
<evidence type="ECO:0000256" key="10">
    <source>
        <dbReference type="SAM" id="MobiDB-lite"/>
    </source>
</evidence>
<evidence type="ECO:0000313" key="13">
    <source>
        <dbReference type="EMBL" id="KZF19366.1"/>
    </source>
</evidence>
<feature type="transmembrane region" description="Helical" evidence="11">
    <location>
        <begin position="267"/>
        <end position="286"/>
    </location>
</feature>
<reference evidence="13 14" key="1">
    <citation type="journal article" date="2016" name="Fungal Biol.">
        <title>The genome of Xylona heveae provides a window into fungal endophytism.</title>
        <authorList>
            <person name="Gazis R."/>
            <person name="Kuo A."/>
            <person name="Riley R."/>
            <person name="LaButti K."/>
            <person name="Lipzen A."/>
            <person name="Lin J."/>
            <person name="Amirebrahimi M."/>
            <person name="Hesse C.N."/>
            <person name="Spatafora J.W."/>
            <person name="Henrissat B."/>
            <person name="Hainaut M."/>
            <person name="Grigoriev I.V."/>
            <person name="Hibbett D.S."/>
        </authorList>
    </citation>
    <scope>NUCLEOTIDE SEQUENCE [LARGE SCALE GENOMIC DNA]</scope>
    <source>
        <strain evidence="13 14">TC161</strain>
    </source>
</reference>
<comment type="subcellular location">
    <subcellularLocation>
        <location evidence="2">Endomembrane system</location>
    </subcellularLocation>
    <subcellularLocation>
        <location evidence="1">Membrane</location>
        <topology evidence="1">Single-pass membrane protein</topology>
    </subcellularLocation>
</comment>
<evidence type="ECO:0000256" key="1">
    <source>
        <dbReference type="ARBA" id="ARBA00004167"/>
    </source>
</evidence>
<dbReference type="STRING" id="1328760.A0A164ZQ56"/>
<keyword evidence="7 9" id="KW-0175">Coiled coil</keyword>
<evidence type="ECO:0000313" key="14">
    <source>
        <dbReference type="Proteomes" id="UP000076632"/>
    </source>
</evidence>
<dbReference type="OMA" id="QIHAYHS"/>